<evidence type="ECO:0000313" key="2">
    <source>
        <dbReference type="Proteomes" id="UP000246740"/>
    </source>
</evidence>
<name>A0A317XP95_9BASI</name>
<dbReference type="Proteomes" id="UP000246740">
    <property type="component" value="Unassembled WGS sequence"/>
</dbReference>
<reference evidence="1 2" key="1">
    <citation type="journal article" date="2018" name="Mol. Biol. Evol.">
        <title>Broad Genomic Sampling Reveals a Smut Pathogenic Ancestry of the Fungal Clade Ustilaginomycotina.</title>
        <authorList>
            <person name="Kijpornyongpan T."/>
            <person name="Mondo S.J."/>
            <person name="Barry K."/>
            <person name="Sandor L."/>
            <person name="Lee J."/>
            <person name="Lipzen A."/>
            <person name="Pangilinan J."/>
            <person name="LaButti K."/>
            <person name="Hainaut M."/>
            <person name="Henrissat B."/>
            <person name="Grigoriev I.V."/>
            <person name="Spatafora J.W."/>
            <person name="Aime M.C."/>
        </authorList>
    </citation>
    <scope>NUCLEOTIDE SEQUENCE [LARGE SCALE GENOMIC DNA]</scope>
    <source>
        <strain evidence="1 2">MCA 3645</strain>
    </source>
</reference>
<dbReference type="EMBL" id="KZ819193">
    <property type="protein sequence ID" value="PWZ00184.1"/>
    <property type="molecule type" value="Genomic_DNA"/>
</dbReference>
<proteinExistence type="predicted"/>
<gene>
    <name evidence="1" type="ORF">BCV70DRAFT_200333</name>
</gene>
<organism evidence="1 2">
    <name type="scientific">Testicularia cyperi</name>
    <dbReference type="NCBI Taxonomy" id="1882483"/>
    <lineage>
        <taxon>Eukaryota</taxon>
        <taxon>Fungi</taxon>
        <taxon>Dikarya</taxon>
        <taxon>Basidiomycota</taxon>
        <taxon>Ustilaginomycotina</taxon>
        <taxon>Ustilaginomycetes</taxon>
        <taxon>Ustilaginales</taxon>
        <taxon>Anthracoideaceae</taxon>
        <taxon>Testicularia</taxon>
    </lineage>
</organism>
<protein>
    <submittedName>
        <fullName evidence="1">Uncharacterized protein</fullName>
    </submittedName>
</protein>
<dbReference type="AlphaFoldDB" id="A0A317XP95"/>
<sequence>MMGQGIHPDIEYLTNEFALDAPRSNNAEYWQDLKRRLDGLDGWAREAIPKFLSPERINRQPKSALEVQVTAINTLLDRWTSTPWVSANLARMTGHGMGTGRTDGAFAALSRFKELAEQGAPFAIAY</sequence>
<dbReference type="InParanoid" id="A0A317XP95"/>
<evidence type="ECO:0000313" key="1">
    <source>
        <dbReference type="EMBL" id="PWZ00184.1"/>
    </source>
</evidence>
<accession>A0A317XP95</accession>
<keyword evidence="2" id="KW-1185">Reference proteome</keyword>